<dbReference type="GO" id="GO:0004252">
    <property type="term" value="F:serine-type endopeptidase activity"/>
    <property type="evidence" value="ECO:0007669"/>
    <property type="project" value="UniProtKB-UniRule"/>
</dbReference>
<dbReference type="InterPro" id="IPR034058">
    <property type="entry name" value="TagA/B/C/D_pept_dom"/>
</dbReference>
<dbReference type="GO" id="GO:0006508">
    <property type="term" value="P:proteolysis"/>
    <property type="evidence" value="ECO:0007669"/>
    <property type="project" value="UniProtKB-KW"/>
</dbReference>
<dbReference type="EC" id="3.4.21.62" evidence="6"/>
<protein>
    <recommendedName>
        <fullName evidence="6">subtilisin</fullName>
        <ecNumber evidence="6">3.4.21.62</ecNumber>
    </recommendedName>
</protein>
<dbReference type="PROSITE" id="PS00137">
    <property type="entry name" value="SUBTILASE_HIS"/>
    <property type="match status" value="1"/>
</dbReference>
<accession>D8LYV1</accession>
<evidence type="ECO:0000256" key="2">
    <source>
        <dbReference type="ARBA" id="ARBA00022670"/>
    </source>
</evidence>
<evidence type="ECO:0000256" key="4">
    <source>
        <dbReference type="ARBA" id="ARBA00022825"/>
    </source>
</evidence>
<evidence type="ECO:0000313" key="9">
    <source>
        <dbReference type="EMBL" id="CBK20990.2"/>
    </source>
</evidence>
<dbReference type="PANTHER" id="PTHR43399:SF4">
    <property type="entry name" value="CELL WALL-ASSOCIATED PROTEASE"/>
    <property type="match status" value="1"/>
</dbReference>
<evidence type="ECO:0000256" key="6">
    <source>
        <dbReference type="ARBA" id="ARBA00023619"/>
    </source>
</evidence>
<dbReference type="CDD" id="cd04842">
    <property type="entry name" value="Peptidases_S8_Kp43_protease"/>
    <property type="match status" value="1"/>
</dbReference>
<feature type="domain" description="Peptidase S8/S53" evidence="8">
    <location>
        <begin position="17"/>
        <end position="322"/>
    </location>
</feature>
<evidence type="ECO:0000256" key="7">
    <source>
        <dbReference type="PROSITE-ProRule" id="PRU01240"/>
    </source>
</evidence>
<evidence type="ECO:0000256" key="3">
    <source>
        <dbReference type="ARBA" id="ARBA00022801"/>
    </source>
</evidence>
<dbReference type="RefSeq" id="XP_012895038.1">
    <property type="nucleotide sequence ID" value="XM_013039584.1"/>
</dbReference>
<evidence type="ECO:0000256" key="5">
    <source>
        <dbReference type="ARBA" id="ARBA00023529"/>
    </source>
</evidence>
<feature type="active site" description="Charge relay system" evidence="7">
    <location>
        <position position="64"/>
    </location>
</feature>
<dbReference type="InterPro" id="IPR015500">
    <property type="entry name" value="Peptidase_S8_subtilisin-rel"/>
</dbReference>
<dbReference type="InterPro" id="IPR008979">
    <property type="entry name" value="Galactose-bd-like_sf"/>
</dbReference>
<name>D8LYV1_BLAHO</name>
<dbReference type="GeneID" id="24918493"/>
<dbReference type="InParanoid" id="D8LYV1"/>
<keyword evidence="10" id="KW-1185">Reference proteome</keyword>
<dbReference type="SUPFAM" id="SSF49785">
    <property type="entry name" value="Galactose-binding domain-like"/>
    <property type="match status" value="1"/>
</dbReference>
<comment type="catalytic activity">
    <reaction evidence="5">
        <text>Hydrolysis of proteins with broad specificity for peptide bonds, and a preference for a large uncharged residue in P1. Hydrolyzes peptide amides.</text>
        <dbReference type="EC" id="3.4.21.62"/>
    </reaction>
</comment>
<proteinExistence type="inferred from homology"/>
<sequence>MLTRQELESAYAHGLFGEDMLIGLSDTGIDMNIRYNAEEEDTNHRKIALYIPFSNNKEDGSDAHGTHVAGTLAGKVEGDKDLSPYDGIAYKSRIVFFDIGSGSGSETTLETPRRITYLIDAIYSAGANVHSASWGSFSEIYSFDTSSIDNYVYEHPDCFLVFAAGNDGEKGMGTVFSPSNGKNVLSVGAVYNSPYYSDIRATFSCQGPTSDKRIKPDIMAPGVSIDSAASSGSDKSSCRIVSKTGTSMSTPIVAATALLISEYFKKGFYPSGEENAADAFHPTAATVKAMIIHSGQSLRGEGNPLFPTTYSGSAPDNKQGFGRMDINKVLYWRNESTFNLLVREGEVNRTSLHLRFWTLPSVYVKVTLVWTDPPVSTFSSNILINDLDLSIEQNGTIYYPNKYTRH</sequence>
<dbReference type="PROSITE" id="PS00138">
    <property type="entry name" value="SUBTILASE_SER"/>
    <property type="match status" value="1"/>
</dbReference>
<dbReference type="SUPFAM" id="SSF52743">
    <property type="entry name" value="Subtilisin-like"/>
    <property type="match status" value="1"/>
</dbReference>
<keyword evidence="4 7" id="KW-0720">Serine protease</keyword>
<dbReference type="InterPro" id="IPR022398">
    <property type="entry name" value="Peptidase_S8_His-AS"/>
</dbReference>
<evidence type="ECO:0000259" key="8">
    <source>
        <dbReference type="Pfam" id="PF00082"/>
    </source>
</evidence>
<keyword evidence="3 7" id="KW-0378">Hydrolase</keyword>
<dbReference type="InterPro" id="IPR000209">
    <property type="entry name" value="Peptidase_S8/S53_dom"/>
</dbReference>
<dbReference type="OMA" id="NDCTVET"/>
<evidence type="ECO:0000313" key="10">
    <source>
        <dbReference type="Proteomes" id="UP000008312"/>
    </source>
</evidence>
<dbReference type="OrthoDB" id="10256524at2759"/>
<dbReference type="Gene3D" id="2.60.120.380">
    <property type="match status" value="1"/>
</dbReference>
<reference evidence="9" key="1">
    <citation type="submission" date="2010-02" db="EMBL/GenBank/DDBJ databases">
        <title>Sequencing and annotation of the Blastocystis hominis genome.</title>
        <authorList>
            <person name="Wincker P."/>
        </authorList>
    </citation>
    <scope>NUCLEOTIDE SEQUENCE</scope>
    <source>
        <strain evidence="9">Singapore isolate B</strain>
    </source>
</reference>
<dbReference type="PROSITE" id="PS51892">
    <property type="entry name" value="SUBTILASE"/>
    <property type="match status" value="1"/>
</dbReference>
<dbReference type="PANTHER" id="PTHR43399">
    <property type="entry name" value="SUBTILISIN-RELATED"/>
    <property type="match status" value="1"/>
</dbReference>
<dbReference type="Pfam" id="PF00082">
    <property type="entry name" value="Peptidase_S8"/>
    <property type="match status" value="1"/>
</dbReference>
<dbReference type="EMBL" id="FN668640">
    <property type="protein sequence ID" value="CBK20990.2"/>
    <property type="molecule type" value="Genomic_DNA"/>
</dbReference>
<feature type="active site" description="Charge relay system" evidence="7">
    <location>
        <position position="247"/>
    </location>
</feature>
<dbReference type="Gene3D" id="3.40.50.200">
    <property type="entry name" value="Peptidase S8/S53 domain"/>
    <property type="match status" value="1"/>
</dbReference>
<feature type="active site" description="Charge relay system" evidence="7">
    <location>
        <position position="26"/>
    </location>
</feature>
<dbReference type="InterPro" id="IPR051048">
    <property type="entry name" value="Peptidase_S8/S53_subtilisin"/>
</dbReference>
<dbReference type="AlphaFoldDB" id="D8LYV1"/>
<dbReference type="Proteomes" id="UP000008312">
    <property type="component" value="Unassembled WGS sequence"/>
</dbReference>
<gene>
    <name evidence="9" type="ORF">GSBLH_T00001220001</name>
</gene>
<organism evidence="9">
    <name type="scientific">Blastocystis hominis</name>
    <dbReference type="NCBI Taxonomy" id="12968"/>
    <lineage>
        <taxon>Eukaryota</taxon>
        <taxon>Sar</taxon>
        <taxon>Stramenopiles</taxon>
        <taxon>Bigyra</taxon>
        <taxon>Opalozoa</taxon>
        <taxon>Opalinata</taxon>
        <taxon>Blastocystidae</taxon>
        <taxon>Blastocystis</taxon>
    </lineage>
</organism>
<dbReference type="InterPro" id="IPR036852">
    <property type="entry name" value="Peptidase_S8/S53_dom_sf"/>
</dbReference>
<evidence type="ECO:0000256" key="1">
    <source>
        <dbReference type="ARBA" id="ARBA00011073"/>
    </source>
</evidence>
<comment type="similarity">
    <text evidence="1 7">Belongs to the peptidase S8 family.</text>
</comment>
<dbReference type="InterPro" id="IPR023828">
    <property type="entry name" value="Peptidase_S8_Ser-AS"/>
</dbReference>
<keyword evidence="2 7" id="KW-0645">Protease</keyword>
<dbReference type="PRINTS" id="PR00723">
    <property type="entry name" value="SUBTILISIN"/>
</dbReference>